<dbReference type="RefSeq" id="WP_171161228.1">
    <property type="nucleotide sequence ID" value="NZ_CP053073.1"/>
</dbReference>
<dbReference type="Gene3D" id="3.30.300.70">
    <property type="entry name" value="RimP-like superfamily, N-terminal"/>
    <property type="match status" value="1"/>
</dbReference>
<evidence type="ECO:0000256" key="2">
    <source>
        <dbReference type="ARBA" id="ARBA00022517"/>
    </source>
</evidence>
<dbReference type="NCBIfam" id="NF000929">
    <property type="entry name" value="PRK00092.2-1"/>
    <property type="match status" value="1"/>
</dbReference>
<accession>A0A6M4H728</accession>
<evidence type="ECO:0000313" key="6">
    <source>
        <dbReference type="EMBL" id="QJR14483.1"/>
    </source>
</evidence>
<evidence type="ECO:0000256" key="1">
    <source>
        <dbReference type="ARBA" id="ARBA00022490"/>
    </source>
</evidence>
<dbReference type="SUPFAM" id="SSF75420">
    <property type="entry name" value="YhbC-like, N-terminal domain"/>
    <property type="match status" value="1"/>
</dbReference>
<dbReference type="InterPro" id="IPR003728">
    <property type="entry name" value="Ribosome_maturation_RimP"/>
</dbReference>
<keyword evidence="7" id="KW-1185">Reference proteome</keyword>
<dbReference type="GO" id="GO:0005829">
    <property type="term" value="C:cytosol"/>
    <property type="evidence" value="ECO:0007669"/>
    <property type="project" value="TreeGrafter"/>
</dbReference>
<dbReference type="HAMAP" id="MF_01077">
    <property type="entry name" value="RimP"/>
    <property type="match status" value="1"/>
</dbReference>
<keyword evidence="2 3" id="KW-0690">Ribosome biogenesis</keyword>
<gene>
    <name evidence="3 6" type="primary">rimP</name>
    <name evidence="6" type="ORF">DSM104440_01281</name>
</gene>
<dbReference type="InterPro" id="IPR036847">
    <property type="entry name" value="RimP_C_sf"/>
</dbReference>
<comment type="subcellular location">
    <subcellularLocation>
        <location evidence="3">Cytoplasm</location>
    </subcellularLocation>
</comment>
<comment type="function">
    <text evidence="3">Required for maturation of 30S ribosomal subunits.</text>
</comment>
<feature type="domain" description="Ribosome maturation factor RimP N-terminal" evidence="4">
    <location>
        <begin position="25"/>
        <end position="87"/>
    </location>
</feature>
<dbReference type="PANTHER" id="PTHR33867:SF1">
    <property type="entry name" value="RIBOSOME MATURATION FACTOR RIMP"/>
    <property type="match status" value="1"/>
</dbReference>
<dbReference type="CDD" id="cd01734">
    <property type="entry name" value="YlxS_C"/>
    <property type="match status" value="1"/>
</dbReference>
<keyword evidence="1 3" id="KW-0963">Cytoplasm</keyword>
<dbReference type="Gene3D" id="2.30.30.180">
    <property type="entry name" value="Ribosome maturation factor RimP, C-terminal domain"/>
    <property type="match status" value="1"/>
</dbReference>
<dbReference type="KEGG" id="upl:DSM104440_01281"/>
<feature type="domain" description="Ribosome maturation factor RimP C-terminal" evidence="5">
    <location>
        <begin position="90"/>
        <end position="154"/>
    </location>
</feature>
<comment type="similarity">
    <text evidence="3">Belongs to the RimP family.</text>
</comment>
<protein>
    <recommendedName>
        <fullName evidence="3">Ribosome maturation factor RimP</fullName>
    </recommendedName>
</protein>
<dbReference type="Pfam" id="PF02576">
    <property type="entry name" value="RimP_N"/>
    <property type="match status" value="1"/>
</dbReference>
<dbReference type="GO" id="GO:0006412">
    <property type="term" value="P:translation"/>
    <property type="evidence" value="ECO:0007669"/>
    <property type="project" value="TreeGrafter"/>
</dbReference>
<evidence type="ECO:0000256" key="3">
    <source>
        <dbReference type="HAMAP-Rule" id="MF_01077"/>
    </source>
</evidence>
<dbReference type="AlphaFoldDB" id="A0A6M4H728"/>
<reference evidence="6 7" key="1">
    <citation type="submission" date="2020-04" db="EMBL/GenBank/DDBJ databases">
        <title>Usitatibacter rugosus gen. nov., sp. nov. and Usitatibacter palustris sp. nov., novel members of Usitatibacteraceae fam. nov. within the order Nitrosomonadales isolated from soil.</title>
        <authorList>
            <person name="Huber K.J."/>
            <person name="Neumann-Schaal M."/>
            <person name="Geppert A."/>
            <person name="Luckner M."/>
            <person name="Wanner G."/>
            <person name="Overmann J."/>
        </authorList>
    </citation>
    <scope>NUCLEOTIDE SEQUENCE [LARGE SCALE GENOMIC DNA]</scope>
    <source>
        <strain evidence="6 7">Swamp67</strain>
    </source>
</reference>
<dbReference type="GO" id="GO:0000028">
    <property type="term" value="P:ribosomal small subunit assembly"/>
    <property type="evidence" value="ECO:0007669"/>
    <property type="project" value="TreeGrafter"/>
</dbReference>
<dbReference type="EMBL" id="CP053073">
    <property type="protein sequence ID" value="QJR14483.1"/>
    <property type="molecule type" value="Genomic_DNA"/>
</dbReference>
<dbReference type="PANTHER" id="PTHR33867">
    <property type="entry name" value="RIBOSOME MATURATION FACTOR RIMP"/>
    <property type="match status" value="1"/>
</dbReference>
<dbReference type="Proteomes" id="UP000503096">
    <property type="component" value="Chromosome"/>
</dbReference>
<proteinExistence type="inferred from homology"/>
<dbReference type="InterPro" id="IPR035956">
    <property type="entry name" value="RimP_N_sf"/>
</dbReference>
<dbReference type="Pfam" id="PF17384">
    <property type="entry name" value="DUF150_C"/>
    <property type="match status" value="1"/>
</dbReference>
<dbReference type="InterPro" id="IPR028998">
    <property type="entry name" value="RimP_C"/>
</dbReference>
<dbReference type="SUPFAM" id="SSF74942">
    <property type="entry name" value="YhbC-like, C-terminal domain"/>
    <property type="match status" value="1"/>
</dbReference>
<organism evidence="6 7">
    <name type="scientific">Usitatibacter palustris</name>
    <dbReference type="NCBI Taxonomy" id="2732487"/>
    <lineage>
        <taxon>Bacteria</taxon>
        <taxon>Pseudomonadati</taxon>
        <taxon>Pseudomonadota</taxon>
        <taxon>Betaproteobacteria</taxon>
        <taxon>Nitrosomonadales</taxon>
        <taxon>Usitatibacteraceae</taxon>
        <taxon>Usitatibacter</taxon>
    </lineage>
</organism>
<sequence length="155" mass="17467">MRWASAHFLFVKAIRDLETWLSEGLTGLGYELVDLEASRSGLMRVFIDRPAGITVEDCASVSNYLTRAFAVEGIEYERLEVSSPGLDRPLKRLADFERFTGREATVRLKLPQDGRRRFEGRVIRVEGSSVILEVEGSPVTLAIEDIDRARLVPEI</sequence>
<evidence type="ECO:0000259" key="4">
    <source>
        <dbReference type="Pfam" id="PF02576"/>
    </source>
</evidence>
<dbReference type="InterPro" id="IPR028989">
    <property type="entry name" value="RimP_N"/>
</dbReference>
<name>A0A6M4H728_9PROT</name>
<dbReference type="InParanoid" id="A0A6M4H728"/>
<evidence type="ECO:0000259" key="5">
    <source>
        <dbReference type="Pfam" id="PF17384"/>
    </source>
</evidence>
<evidence type="ECO:0000313" key="7">
    <source>
        <dbReference type="Proteomes" id="UP000503096"/>
    </source>
</evidence>
<dbReference type="FunCoup" id="A0A6M4H728">
    <property type="interactions" value="358"/>
</dbReference>